<feature type="region of interest" description="Disordered" evidence="6">
    <location>
        <begin position="1121"/>
        <end position="1146"/>
    </location>
</feature>
<sequence length="1146" mass="129288">MVTSNASPVKLAFREKLVGGKSQTTDTYLRKLKTLHAQLSELDQETADVKTLDTVKRDLLHPSILLHTDRGVKAYAACCIVDILGLYAPEAPYTEAQLGDIFKFVTLQLRHGLKSPSDTYFPQYFHVLESLSTVKSVVLVCDLPNADELIHTFFRDFFAFVRNDHSKQVETFMADILAALIDEANSVPPKCMEIILAQFTEKNIVSELASFRLAVTVCRAVDDKLQRYVGHYFTDTIADNAEEEDLTEIGKAHELIKHIHKYCPALLNTVIPQLEDELKAESLPLRMLITETLGEMYADNSGIELSKRHNAVFKTWLGRLNDRVAFIRIKCIEATRAIINNHAELRDQIREVVKAKFLDPDERVRAALCKVYGQLDFEIVLHNIPLADLQDIFARAADKKQSVRTESLRTLAKFYDLAYPQIENQDPDAIEKFAWIPNDILPLYSLTLESRPVVEQMLADYILPLPSSKDKVEVDEARWTNRLLTTMRYMNNEKAINALLVCTNLKNGPLPPAQRLLDACIKNNGGVIDENEEVVVQTLARFIKLHASQYPDPSKAAEDLQTFADLNDKTLYSLLRKCMDPQIDVKTLAKRRDEFNKKMAAASVGAAPTMKIFLRRATYHIVNQSSIPTLLERIERGQDSENGSEDGLRAKHARTLVRHAAKHLPTLFKQHQALLNQTIAHEEKTLVTAAALQALASLTRADPTSGTSDKRLIERYSRFAIGTGEKHAKFAARLLAHTPDQVVACENTIETIAEGLLTDAPEILVAHVAALAQFSGSARDAFDSKSERIMNFLVKDLIMDPQPKPDDVDDDEVEEWADDADFPDVYRARVLALKVFRNRCRAYASSKKADLVSGPPLKIFHSLIVGNGSVKGGEDPILMSRMRLQAAVSLVQLSQVAKYGAAILPHFQRIALVSQDPCYNVRHIFLKKIIPLLYQLNLPPVYHIIPFLTVHDPEQEQKTTATNYLIGHIKRLHPEVRAKFFDHMFIRYLHFLAHHPDMTGEEEDLKDFVKYLQHFLEVVATPDNISLLYHYAQKGKTVLDADQASQTVSVKFWMMCELAQEVIRALREARQWMLPVYPGKVRLPGDILKPHKSVDDANKTVSTRYLPKGTEVWVKALWKPSTEEKKDKRAAKRKATTAGNGDGSAK</sequence>
<dbReference type="InterPro" id="IPR016024">
    <property type="entry name" value="ARM-type_fold"/>
</dbReference>
<name>A0A0D7BKT0_9AGAR</name>
<evidence type="ECO:0000313" key="8">
    <source>
        <dbReference type="Proteomes" id="UP000054007"/>
    </source>
</evidence>
<keyword evidence="8" id="KW-1185">Reference proteome</keyword>
<dbReference type="EMBL" id="KN880462">
    <property type="protein sequence ID" value="KIY70820.1"/>
    <property type="molecule type" value="Genomic_DNA"/>
</dbReference>
<dbReference type="PANTHER" id="PTHR12663">
    <property type="entry name" value="ANDROGEN INDUCED INHIBITOR OF PROLIFERATION AS3 / PDS5-RELATED"/>
    <property type="match status" value="1"/>
</dbReference>
<evidence type="ECO:0008006" key="9">
    <source>
        <dbReference type="Google" id="ProtNLM"/>
    </source>
</evidence>
<keyword evidence="5" id="KW-0131">Cell cycle</keyword>
<organism evidence="7 8">
    <name type="scientific">Cylindrobasidium torrendii FP15055 ss-10</name>
    <dbReference type="NCBI Taxonomy" id="1314674"/>
    <lineage>
        <taxon>Eukaryota</taxon>
        <taxon>Fungi</taxon>
        <taxon>Dikarya</taxon>
        <taxon>Basidiomycota</taxon>
        <taxon>Agaricomycotina</taxon>
        <taxon>Agaricomycetes</taxon>
        <taxon>Agaricomycetidae</taxon>
        <taxon>Agaricales</taxon>
        <taxon>Marasmiineae</taxon>
        <taxon>Physalacriaceae</taxon>
        <taxon>Cylindrobasidium</taxon>
    </lineage>
</organism>
<evidence type="ECO:0000256" key="6">
    <source>
        <dbReference type="SAM" id="MobiDB-lite"/>
    </source>
</evidence>
<proteinExistence type="predicted"/>
<dbReference type="Proteomes" id="UP000054007">
    <property type="component" value="Unassembled WGS sequence"/>
</dbReference>
<dbReference type="Gene3D" id="1.25.10.10">
    <property type="entry name" value="Leucine-rich Repeat Variant"/>
    <property type="match status" value="1"/>
</dbReference>
<evidence type="ECO:0000256" key="5">
    <source>
        <dbReference type="ARBA" id="ARBA00023306"/>
    </source>
</evidence>
<evidence type="ECO:0000256" key="2">
    <source>
        <dbReference type="ARBA" id="ARBA00022618"/>
    </source>
</evidence>
<dbReference type="STRING" id="1314674.A0A0D7BKT0"/>
<gene>
    <name evidence="7" type="ORF">CYLTODRAFT_346997</name>
</gene>
<dbReference type="OrthoDB" id="200660at2759"/>
<protein>
    <recommendedName>
        <fullName evidence="9">Cohesin-associated protein Pds5</fullName>
    </recommendedName>
</protein>
<comment type="subcellular location">
    <subcellularLocation>
        <location evidence="1">Nucleus</location>
    </subcellularLocation>
</comment>
<dbReference type="GO" id="GO:0005634">
    <property type="term" value="C:nucleus"/>
    <property type="evidence" value="ECO:0007669"/>
    <property type="project" value="UniProtKB-SubCell"/>
</dbReference>
<dbReference type="GO" id="GO:0007064">
    <property type="term" value="P:mitotic sister chromatid cohesion"/>
    <property type="evidence" value="ECO:0007669"/>
    <property type="project" value="InterPro"/>
</dbReference>
<evidence type="ECO:0000256" key="3">
    <source>
        <dbReference type="ARBA" id="ARBA00022776"/>
    </source>
</evidence>
<evidence type="ECO:0000313" key="7">
    <source>
        <dbReference type="EMBL" id="KIY70820.1"/>
    </source>
</evidence>
<evidence type="ECO:0000256" key="4">
    <source>
        <dbReference type="ARBA" id="ARBA00023242"/>
    </source>
</evidence>
<dbReference type="Pfam" id="PF20168">
    <property type="entry name" value="PDS5"/>
    <property type="match status" value="1"/>
</dbReference>
<dbReference type="PANTHER" id="PTHR12663:SF0">
    <property type="entry name" value="PRECOCIOUS DISSOCIATION OF SISTERS 5, ISOFORM A"/>
    <property type="match status" value="1"/>
</dbReference>
<accession>A0A0D7BKT0</accession>
<dbReference type="SUPFAM" id="SSF48371">
    <property type="entry name" value="ARM repeat"/>
    <property type="match status" value="2"/>
</dbReference>
<dbReference type="InterPro" id="IPR039776">
    <property type="entry name" value="Pds5"/>
</dbReference>
<keyword evidence="3" id="KW-0498">Mitosis</keyword>
<dbReference type="InterPro" id="IPR011989">
    <property type="entry name" value="ARM-like"/>
</dbReference>
<keyword evidence="4" id="KW-0539">Nucleus</keyword>
<evidence type="ECO:0000256" key="1">
    <source>
        <dbReference type="ARBA" id="ARBA00004123"/>
    </source>
</evidence>
<dbReference type="GO" id="GO:0006281">
    <property type="term" value="P:DNA repair"/>
    <property type="evidence" value="ECO:0007669"/>
    <property type="project" value="TreeGrafter"/>
</dbReference>
<dbReference type="GO" id="GO:0000785">
    <property type="term" value="C:chromatin"/>
    <property type="evidence" value="ECO:0007669"/>
    <property type="project" value="TreeGrafter"/>
</dbReference>
<dbReference type="CDD" id="cd19953">
    <property type="entry name" value="PDS5"/>
    <property type="match status" value="1"/>
</dbReference>
<reference evidence="7 8" key="1">
    <citation type="journal article" date="2015" name="Fungal Genet. Biol.">
        <title>Evolution of novel wood decay mechanisms in Agaricales revealed by the genome sequences of Fistulina hepatica and Cylindrobasidium torrendii.</title>
        <authorList>
            <person name="Floudas D."/>
            <person name="Held B.W."/>
            <person name="Riley R."/>
            <person name="Nagy L.G."/>
            <person name="Koehler G."/>
            <person name="Ransdell A.S."/>
            <person name="Younus H."/>
            <person name="Chow J."/>
            <person name="Chiniquy J."/>
            <person name="Lipzen A."/>
            <person name="Tritt A."/>
            <person name="Sun H."/>
            <person name="Haridas S."/>
            <person name="LaButti K."/>
            <person name="Ohm R.A."/>
            <person name="Kues U."/>
            <person name="Blanchette R.A."/>
            <person name="Grigoriev I.V."/>
            <person name="Minto R.E."/>
            <person name="Hibbett D.S."/>
        </authorList>
    </citation>
    <scope>NUCLEOTIDE SEQUENCE [LARGE SCALE GENOMIC DNA]</scope>
    <source>
        <strain evidence="7 8">FP15055 ss-10</strain>
    </source>
</reference>
<keyword evidence="2" id="KW-0132">Cell division</keyword>
<dbReference type="AlphaFoldDB" id="A0A0D7BKT0"/>
<dbReference type="GO" id="GO:0051301">
    <property type="term" value="P:cell division"/>
    <property type="evidence" value="ECO:0007669"/>
    <property type="project" value="UniProtKB-KW"/>
</dbReference>